<accession>A0ACD5U3A7</accession>
<keyword evidence="2" id="KW-1185">Reference proteome</keyword>
<dbReference type="EnsemblPlants" id="AVESA.00010b.r2.1DG0173440.1">
    <property type="protein sequence ID" value="AVESA.00010b.r2.1DG0173440.1.CDS"/>
    <property type="gene ID" value="AVESA.00010b.r2.1DG0173440"/>
</dbReference>
<protein>
    <submittedName>
        <fullName evidence="1">Uncharacterized protein</fullName>
    </submittedName>
</protein>
<dbReference type="Proteomes" id="UP001732700">
    <property type="component" value="Chromosome 1D"/>
</dbReference>
<organism evidence="1 2">
    <name type="scientific">Avena sativa</name>
    <name type="common">Oat</name>
    <dbReference type="NCBI Taxonomy" id="4498"/>
    <lineage>
        <taxon>Eukaryota</taxon>
        <taxon>Viridiplantae</taxon>
        <taxon>Streptophyta</taxon>
        <taxon>Embryophyta</taxon>
        <taxon>Tracheophyta</taxon>
        <taxon>Spermatophyta</taxon>
        <taxon>Magnoliopsida</taxon>
        <taxon>Liliopsida</taxon>
        <taxon>Poales</taxon>
        <taxon>Poaceae</taxon>
        <taxon>BOP clade</taxon>
        <taxon>Pooideae</taxon>
        <taxon>Poodae</taxon>
        <taxon>Poeae</taxon>
        <taxon>Poeae Chloroplast Group 1 (Aveneae type)</taxon>
        <taxon>Aveninae</taxon>
        <taxon>Avena</taxon>
    </lineage>
</organism>
<sequence>MEISKRARLRDKAVEIESSAKKCAKAMGAPSEENRLSGLPDDVLHSILARLPLKRAVCTSALSTRWARLWIHAVAASAVLDFTDRDFGRGQSPAQIAATVARCIGIHGAARIDVLRVALSPVDALGQDVLSWVAAALRRGAREVGVDLARRGVLDNDDGRAFLLQFPGDLFQVENSLAVLSLGRCSLRDVPPGAAGLAGLTSLSLHRVDVTDDALRDVVSECRLLKFLSLRSCHLLESVRVTGKRLRGLEIVSCLAMRDLQVAAPAIESFAFHGDILYSRDGYETEPVVFIGNGNSRTTWDADTPELRDAYLSHLGFGGYDNQIHDFAYSCALLKVSHARILTLCSKGLLHIDVERNCLELDVDTPNLEELQLLMDSMGDDDVTNFSGFFELTGPTTLLERLFVRLPAACQDTAEDARSGAATGEDEDIVLDEEISLDRLTFIKMVNFRGATRELRLLRFVLRRSPVLEELVLVTPEEEGTPGNHDQLVKVVQEHVSEARKAWKDAHVTVCRPREDDSRSPAHTKYYHDDQAHSS</sequence>
<reference evidence="1" key="1">
    <citation type="submission" date="2021-05" db="EMBL/GenBank/DDBJ databases">
        <authorList>
            <person name="Scholz U."/>
            <person name="Mascher M."/>
            <person name="Fiebig A."/>
        </authorList>
    </citation>
    <scope>NUCLEOTIDE SEQUENCE [LARGE SCALE GENOMIC DNA]</scope>
</reference>
<proteinExistence type="predicted"/>
<reference evidence="1" key="2">
    <citation type="submission" date="2025-09" db="UniProtKB">
        <authorList>
            <consortium name="EnsemblPlants"/>
        </authorList>
    </citation>
    <scope>IDENTIFICATION</scope>
</reference>
<evidence type="ECO:0000313" key="2">
    <source>
        <dbReference type="Proteomes" id="UP001732700"/>
    </source>
</evidence>
<evidence type="ECO:0000313" key="1">
    <source>
        <dbReference type="EnsemblPlants" id="AVESA.00010b.r2.1DG0173440.1.CDS"/>
    </source>
</evidence>
<name>A0ACD5U3A7_AVESA</name>